<reference evidence="2" key="1">
    <citation type="submission" date="2023-06" db="EMBL/GenBank/DDBJ databases">
        <title>Identification and characterization of horizontal gene transfer across gut microbiota members of farm animals based on homology search.</title>
        <authorList>
            <person name="Zeman M."/>
            <person name="Kubasova T."/>
            <person name="Jahodarova E."/>
            <person name="Nykrynova M."/>
            <person name="Rychlik I."/>
        </authorList>
    </citation>
    <scope>NUCLEOTIDE SEQUENCE [LARGE SCALE GENOMIC DNA]</scope>
    <source>
        <strain evidence="2">161_Gplus</strain>
    </source>
</reference>
<organism evidence="1 2">
    <name type="scientific">Limosilactobacillus pontis</name>
    <dbReference type="NCBI Taxonomy" id="35787"/>
    <lineage>
        <taxon>Bacteria</taxon>
        <taxon>Bacillati</taxon>
        <taxon>Bacillota</taxon>
        <taxon>Bacilli</taxon>
        <taxon>Lactobacillales</taxon>
        <taxon>Lactobacillaceae</taxon>
        <taxon>Limosilactobacillus</taxon>
    </lineage>
</organism>
<name>A0ABT7UXC2_9LACO</name>
<dbReference type="EMBL" id="JAUDDW010000011">
    <property type="protein sequence ID" value="MDM8266367.1"/>
    <property type="molecule type" value="Genomic_DNA"/>
</dbReference>
<dbReference type="RefSeq" id="WP_289586005.1">
    <property type="nucleotide sequence ID" value="NZ_JAUDDW010000011.1"/>
</dbReference>
<accession>A0ABT7UXC2</accession>
<gene>
    <name evidence="1" type="ORF">QUW44_04195</name>
</gene>
<evidence type="ECO:0000313" key="1">
    <source>
        <dbReference type="EMBL" id="MDM8266367.1"/>
    </source>
</evidence>
<proteinExistence type="predicted"/>
<dbReference type="Proteomes" id="UP001529343">
    <property type="component" value="Unassembled WGS sequence"/>
</dbReference>
<comment type="caution">
    <text evidence="1">The sequence shown here is derived from an EMBL/GenBank/DDBJ whole genome shotgun (WGS) entry which is preliminary data.</text>
</comment>
<protein>
    <submittedName>
        <fullName evidence="1">Uncharacterized protein</fullName>
    </submittedName>
</protein>
<sequence>MIITIAAVLAIGLLGFIIQHNQVLSYTIFVNSAPQKVIFYDADRHPVKTIYLIGDRRKKTATGVQGTLVVARKIHLNKNYRSLKAVRYVDSRQRGLLKIQSDPVMEFYYPSRNGKLRSNGRCKIVGHPEIKYFSWQGTSGRDN</sequence>
<keyword evidence="2" id="KW-1185">Reference proteome</keyword>
<evidence type="ECO:0000313" key="2">
    <source>
        <dbReference type="Proteomes" id="UP001529343"/>
    </source>
</evidence>